<organism evidence="4 5">
    <name type="scientific">Crepidotus variabilis</name>
    <dbReference type="NCBI Taxonomy" id="179855"/>
    <lineage>
        <taxon>Eukaryota</taxon>
        <taxon>Fungi</taxon>
        <taxon>Dikarya</taxon>
        <taxon>Basidiomycota</taxon>
        <taxon>Agaricomycotina</taxon>
        <taxon>Agaricomycetes</taxon>
        <taxon>Agaricomycetidae</taxon>
        <taxon>Agaricales</taxon>
        <taxon>Agaricineae</taxon>
        <taxon>Crepidotaceae</taxon>
        <taxon>Crepidotus</taxon>
    </lineage>
</organism>
<evidence type="ECO:0000256" key="3">
    <source>
        <dbReference type="ARBA" id="ARBA00023002"/>
    </source>
</evidence>
<evidence type="ECO:0000256" key="2">
    <source>
        <dbReference type="ARBA" id="ARBA00022857"/>
    </source>
</evidence>
<dbReference type="PROSITE" id="PS00061">
    <property type="entry name" value="ADH_SHORT"/>
    <property type="match status" value="1"/>
</dbReference>
<dbReference type="PRINTS" id="PR00080">
    <property type="entry name" value="SDRFAMILY"/>
</dbReference>
<dbReference type="Gene3D" id="3.40.50.720">
    <property type="entry name" value="NAD(P)-binding Rossmann-like Domain"/>
    <property type="match status" value="1"/>
</dbReference>
<reference evidence="4" key="1">
    <citation type="submission" date="2020-11" db="EMBL/GenBank/DDBJ databases">
        <authorList>
            <consortium name="DOE Joint Genome Institute"/>
            <person name="Ahrendt S."/>
            <person name="Riley R."/>
            <person name="Andreopoulos W."/>
            <person name="Labutti K."/>
            <person name="Pangilinan J."/>
            <person name="Ruiz-Duenas F.J."/>
            <person name="Barrasa J.M."/>
            <person name="Sanchez-Garcia M."/>
            <person name="Camarero S."/>
            <person name="Miyauchi S."/>
            <person name="Serrano A."/>
            <person name="Linde D."/>
            <person name="Babiker R."/>
            <person name="Drula E."/>
            <person name="Ayuso-Fernandez I."/>
            <person name="Pacheco R."/>
            <person name="Padilla G."/>
            <person name="Ferreira P."/>
            <person name="Barriuso J."/>
            <person name="Kellner H."/>
            <person name="Castanera R."/>
            <person name="Alfaro M."/>
            <person name="Ramirez L."/>
            <person name="Pisabarro A.G."/>
            <person name="Kuo A."/>
            <person name="Tritt A."/>
            <person name="Lipzen A."/>
            <person name="He G."/>
            <person name="Yan M."/>
            <person name="Ng V."/>
            <person name="Cullen D."/>
            <person name="Martin F."/>
            <person name="Rosso M.-N."/>
            <person name="Henrissat B."/>
            <person name="Hibbett D."/>
            <person name="Martinez A.T."/>
            <person name="Grigoriev I.V."/>
        </authorList>
    </citation>
    <scope>NUCLEOTIDE SEQUENCE</scope>
    <source>
        <strain evidence="4">CBS 506.95</strain>
    </source>
</reference>
<dbReference type="PRINTS" id="PR00081">
    <property type="entry name" value="GDHRDH"/>
</dbReference>
<comment type="caution">
    <text evidence="4">The sequence shown here is derived from an EMBL/GenBank/DDBJ whole genome shotgun (WGS) entry which is preliminary data.</text>
</comment>
<dbReference type="GO" id="GO:0016616">
    <property type="term" value="F:oxidoreductase activity, acting on the CH-OH group of donors, NAD or NADP as acceptor"/>
    <property type="evidence" value="ECO:0007669"/>
    <property type="project" value="UniProtKB-ARBA"/>
</dbReference>
<sequence length="249" mass="27033">MAMALGEAGARAVYCLDLPKEPSEDWTATQNYLAGIPHDPAVNGKNKHARLEYISADVTDQERMWAIGQEIGDKEKRMDICVAAAGIPSEHIPCLEYPADAMRRIVDVNMNGALFTAQAAGRQMQRFGKPGSIVLIASMSGSITNKDQEWVAYNSSKAGVIQIGRSMACELGKVGIRVNTVSPGYIYTKMSAAELDTHPDRLNEWSQLTPMNRIGRPDELRGAITWLASDASSYCTGSDILVSGGHTAW</sequence>
<name>A0A9P6EHB0_9AGAR</name>
<evidence type="ECO:0000313" key="5">
    <source>
        <dbReference type="Proteomes" id="UP000807306"/>
    </source>
</evidence>
<gene>
    <name evidence="4" type="ORF">CPB83DRAFT_288617</name>
</gene>
<dbReference type="AlphaFoldDB" id="A0A9P6EHB0"/>
<dbReference type="InterPro" id="IPR020904">
    <property type="entry name" value="Sc_DH/Rdtase_CS"/>
</dbReference>
<keyword evidence="5" id="KW-1185">Reference proteome</keyword>
<accession>A0A9P6EHB0</accession>
<dbReference type="InterPro" id="IPR002347">
    <property type="entry name" value="SDR_fam"/>
</dbReference>
<dbReference type="OrthoDB" id="1669814at2759"/>
<keyword evidence="2" id="KW-0521">NADP</keyword>
<dbReference type="InterPro" id="IPR036291">
    <property type="entry name" value="NAD(P)-bd_dom_sf"/>
</dbReference>
<comment type="similarity">
    <text evidence="1">Belongs to the short-chain dehydrogenases/reductases (SDR) family.</text>
</comment>
<evidence type="ECO:0000313" key="4">
    <source>
        <dbReference type="EMBL" id="KAF9528898.1"/>
    </source>
</evidence>
<protein>
    <submittedName>
        <fullName evidence="4">NAD-P-binding protein</fullName>
    </submittedName>
</protein>
<proteinExistence type="inferred from homology"/>
<keyword evidence="3" id="KW-0560">Oxidoreductase</keyword>
<dbReference type="PANTHER" id="PTHR43008">
    <property type="entry name" value="BENZIL REDUCTASE"/>
    <property type="match status" value="1"/>
</dbReference>
<dbReference type="GO" id="GO:0050664">
    <property type="term" value="F:oxidoreductase activity, acting on NAD(P)H, oxygen as acceptor"/>
    <property type="evidence" value="ECO:0007669"/>
    <property type="project" value="TreeGrafter"/>
</dbReference>
<dbReference type="SUPFAM" id="SSF51735">
    <property type="entry name" value="NAD(P)-binding Rossmann-fold domains"/>
    <property type="match status" value="1"/>
</dbReference>
<evidence type="ECO:0000256" key="1">
    <source>
        <dbReference type="ARBA" id="ARBA00006484"/>
    </source>
</evidence>
<dbReference type="EMBL" id="MU157849">
    <property type="protein sequence ID" value="KAF9528898.1"/>
    <property type="molecule type" value="Genomic_DNA"/>
</dbReference>
<dbReference type="Pfam" id="PF13561">
    <property type="entry name" value="adh_short_C2"/>
    <property type="match status" value="1"/>
</dbReference>
<dbReference type="PANTHER" id="PTHR43008:SF4">
    <property type="entry name" value="CHAIN DEHYDROGENASE, PUTATIVE (AFU_ORTHOLOGUE AFUA_4G08710)-RELATED"/>
    <property type="match status" value="1"/>
</dbReference>
<dbReference type="Proteomes" id="UP000807306">
    <property type="component" value="Unassembled WGS sequence"/>
</dbReference>